<sequence>MLLISLYIFLNMEPNYKIKEFRITEVGYLMPLRLFLLWIRRSYLH</sequence>
<dbReference type="EMBL" id="ACSJ01000007">
    <property type="protein sequence ID" value="EES90894.1"/>
    <property type="molecule type" value="Genomic_DNA"/>
</dbReference>
<accession>A0A9P2LKU4</accession>
<dbReference type="AlphaFoldDB" id="A0A9P2LKU4"/>
<dbReference type="Proteomes" id="UP000006160">
    <property type="component" value="Unassembled WGS sequence"/>
</dbReference>
<evidence type="ECO:0000313" key="1">
    <source>
        <dbReference type="EMBL" id="EES90894.1"/>
    </source>
</evidence>
<proteinExistence type="predicted"/>
<comment type="caution">
    <text evidence="1">The sequence shown here is derived from an EMBL/GenBank/DDBJ whole genome shotgun (WGS) entry which is preliminary data.</text>
</comment>
<reference evidence="1 2" key="1">
    <citation type="submission" date="2009-10" db="EMBL/GenBank/DDBJ databases">
        <authorList>
            <person name="Shrivastava S."/>
            <person name="Brinkac L.B."/>
            <person name="Brown J.L."/>
            <person name="Bruce D.B."/>
            <person name="Detter C."/>
            <person name="Green L.D."/>
            <person name="Munk C.A."/>
            <person name="Rogers Y.C."/>
            <person name="Tapia R."/>
            <person name="Saunders E.S."/>
            <person name="Sims D.R."/>
            <person name="Smith L.A."/>
            <person name="Smith T.J."/>
            <person name="Sutton G."/>
            <person name="Brettin T."/>
        </authorList>
    </citation>
    <scope>NUCLEOTIDE SEQUENCE [LARGE SCALE GENOMIC DNA]</scope>
    <source>
        <strain evidence="2">D str. 1873</strain>
    </source>
</reference>
<evidence type="ECO:0000313" key="2">
    <source>
        <dbReference type="Proteomes" id="UP000006160"/>
    </source>
</evidence>
<gene>
    <name evidence="1" type="ORF">CLG_B1543</name>
</gene>
<organism evidence="1 2">
    <name type="scientific">Clostridium botulinum D str. 1873</name>
    <dbReference type="NCBI Taxonomy" id="592027"/>
    <lineage>
        <taxon>Bacteria</taxon>
        <taxon>Bacillati</taxon>
        <taxon>Bacillota</taxon>
        <taxon>Clostridia</taxon>
        <taxon>Eubacteriales</taxon>
        <taxon>Clostridiaceae</taxon>
        <taxon>Clostridium</taxon>
    </lineage>
</organism>
<name>A0A9P2LKU4_CLOBO</name>
<protein>
    <submittedName>
        <fullName evidence="1">Uncharacterized protein</fullName>
    </submittedName>
</protein>